<organism evidence="2 3">
    <name type="scientific">Candidatus Kaiserbacteria bacterium GWA2_50_9</name>
    <dbReference type="NCBI Taxonomy" id="1798474"/>
    <lineage>
        <taxon>Bacteria</taxon>
        <taxon>Candidatus Kaiseribacteriota</taxon>
    </lineage>
</organism>
<gene>
    <name evidence="2" type="ORF">A2118_01690</name>
</gene>
<dbReference type="InterPro" id="IPR025250">
    <property type="entry name" value="DUF4199"/>
</dbReference>
<evidence type="ECO:0008006" key="4">
    <source>
        <dbReference type="Google" id="ProtNLM"/>
    </source>
</evidence>
<keyword evidence="1" id="KW-0812">Transmembrane</keyword>
<accession>A0A1F6BVK6</accession>
<comment type="caution">
    <text evidence="2">The sequence shown here is derived from an EMBL/GenBank/DDBJ whole genome shotgun (WGS) entry which is preliminary data.</text>
</comment>
<evidence type="ECO:0000313" key="2">
    <source>
        <dbReference type="EMBL" id="OGG40950.1"/>
    </source>
</evidence>
<feature type="transmembrane region" description="Helical" evidence="1">
    <location>
        <begin position="137"/>
        <end position="163"/>
    </location>
</feature>
<proteinExistence type="predicted"/>
<dbReference type="Proteomes" id="UP000179014">
    <property type="component" value="Unassembled WGS sequence"/>
</dbReference>
<sequence length="174" mass="19561">MKKVEVKYGLCIGIGIVAWILLEFALGFHTTRLAIGQFTGYAAVIIPITFLYQGMREKRDTELAGQMKFGQGVRAGFLMSLVAAPIVGLFFYVFVKFLNPHWLELTFEFERAKLLQSGVTAETASQMLEQIKPIFTVQIQVASAFFGTILQGASLSILISALFRWRQRKQSERS</sequence>
<name>A0A1F6BVK6_9BACT</name>
<reference evidence="2 3" key="1">
    <citation type="journal article" date="2016" name="Nat. Commun.">
        <title>Thousands of microbial genomes shed light on interconnected biogeochemical processes in an aquifer system.</title>
        <authorList>
            <person name="Anantharaman K."/>
            <person name="Brown C.T."/>
            <person name="Hug L.A."/>
            <person name="Sharon I."/>
            <person name="Castelle C.J."/>
            <person name="Probst A.J."/>
            <person name="Thomas B.C."/>
            <person name="Singh A."/>
            <person name="Wilkins M.J."/>
            <person name="Karaoz U."/>
            <person name="Brodie E.L."/>
            <person name="Williams K.H."/>
            <person name="Hubbard S.S."/>
            <person name="Banfield J.F."/>
        </authorList>
    </citation>
    <scope>NUCLEOTIDE SEQUENCE [LARGE SCALE GENOMIC DNA]</scope>
</reference>
<evidence type="ECO:0000256" key="1">
    <source>
        <dbReference type="SAM" id="Phobius"/>
    </source>
</evidence>
<feature type="transmembrane region" description="Helical" evidence="1">
    <location>
        <begin position="7"/>
        <end position="28"/>
    </location>
</feature>
<protein>
    <recommendedName>
        <fullName evidence="4">DUF4199 domain-containing protein</fullName>
    </recommendedName>
</protein>
<dbReference type="STRING" id="1798474.A2118_01690"/>
<keyword evidence="1" id="KW-0472">Membrane</keyword>
<dbReference type="AlphaFoldDB" id="A0A1F6BVK6"/>
<feature type="transmembrane region" description="Helical" evidence="1">
    <location>
        <begin position="34"/>
        <end position="52"/>
    </location>
</feature>
<feature type="transmembrane region" description="Helical" evidence="1">
    <location>
        <begin position="73"/>
        <end position="95"/>
    </location>
</feature>
<dbReference type="EMBL" id="MFKN01000021">
    <property type="protein sequence ID" value="OGG40950.1"/>
    <property type="molecule type" value="Genomic_DNA"/>
</dbReference>
<evidence type="ECO:0000313" key="3">
    <source>
        <dbReference type="Proteomes" id="UP000179014"/>
    </source>
</evidence>
<dbReference type="Pfam" id="PF13858">
    <property type="entry name" value="DUF4199"/>
    <property type="match status" value="1"/>
</dbReference>
<keyword evidence="1" id="KW-1133">Transmembrane helix</keyword>